<organism evidence="13 14">
    <name type="scientific">Gelidibacter salicanalis</name>
    <dbReference type="NCBI Taxonomy" id="291193"/>
    <lineage>
        <taxon>Bacteria</taxon>
        <taxon>Pseudomonadati</taxon>
        <taxon>Bacteroidota</taxon>
        <taxon>Flavobacteriia</taxon>
        <taxon>Flavobacteriales</taxon>
        <taxon>Flavobacteriaceae</taxon>
        <taxon>Gelidibacter</taxon>
    </lineage>
</organism>
<dbReference type="Gene3D" id="2.40.170.20">
    <property type="entry name" value="TonB-dependent receptor, beta-barrel domain"/>
    <property type="match status" value="1"/>
</dbReference>
<comment type="subcellular location">
    <subcellularLocation>
        <location evidence="1 8">Cell outer membrane</location>
        <topology evidence="1 8">Multi-pass membrane protein</topology>
    </subcellularLocation>
</comment>
<dbReference type="GO" id="GO:0009279">
    <property type="term" value="C:cell outer membrane"/>
    <property type="evidence" value="ECO:0007669"/>
    <property type="project" value="UniProtKB-SubCell"/>
</dbReference>
<feature type="chain" id="PRO_5037296797" evidence="10">
    <location>
        <begin position="34"/>
        <end position="1032"/>
    </location>
</feature>
<evidence type="ECO:0000256" key="5">
    <source>
        <dbReference type="ARBA" id="ARBA00023077"/>
    </source>
</evidence>
<evidence type="ECO:0000256" key="9">
    <source>
        <dbReference type="RuleBase" id="RU003357"/>
    </source>
</evidence>
<dbReference type="AlphaFoldDB" id="A0A934KS95"/>
<dbReference type="SUPFAM" id="SSF49464">
    <property type="entry name" value="Carboxypeptidase regulatory domain-like"/>
    <property type="match status" value="1"/>
</dbReference>
<dbReference type="InterPro" id="IPR036942">
    <property type="entry name" value="Beta-barrel_TonB_sf"/>
</dbReference>
<keyword evidence="3 8" id="KW-1134">Transmembrane beta strand</keyword>
<keyword evidence="2 8" id="KW-0813">Transport</keyword>
<evidence type="ECO:0000256" key="3">
    <source>
        <dbReference type="ARBA" id="ARBA00022452"/>
    </source>
</evidence>
<dbReference type="Pfam" id="PF00593">
    <property type="entry name" value="TonB_dep_Rec_b-barrel"/>
    <property type="match status" value="1"/>
</dbReference>
<dbReference type="SUPFAM" id="SSF56935">
    <property type="entry name" value="Porins"/>
    <property type="match status" value="1"/>
</dbReference>
<dbReference type="NCBIfam" id="TIGR04056">
    <property type="entry name" value="OMP_RagA_SusC"/>
    <property type="match status" value="1"/>
</dbReference>
<dbReference type="InterPro" id="IPR000531">
    <property type="entry name" value="Beta-barrel_TonB"/>
</dbReference>
<feature type="signal peptide" evidence="10">
    <location>
        <begin position="1"/>
        <end position="33"/>
    </location>
</feature>
<keyword evidence="13" id="KW-0675">Receptor</keyword>
<dbReference type="PROSITE" id="PS52016">
    <property type="entry name" value="TONB_DEPENDENT_REC_3"/>
    <property type="match status" value="1"/>
</dbReference>
<dbReference type="InterPro" id="IPR012910">
    <property type="entry name" value="Plug_dom"/>
</dbReference>
<keyword evidence="10" id="KW-0732">Signal</keyword>
<evidence type="ECO:0000256" key="6">
    <source>
        <dbReference type="ARBA" id="ARBA00023136"/>
    </source>
</evidence>
<evidence type="ECO:0000259" key="12">
    <source>
        <dbReference type="Pfam" id="PF07715"/>
    </source>
</evidence>
<evidence type="ECO:0000256" key="7">
    <source>
        <dbReference type="ARBA" id="ARBA00023237"/>
    </source>
</evidence>
<reference evidence="13 14" key="1">
    <citation type="submission" date="2020-09" db="EMBL/GenBank/DDBJ databases">
        <title>Draft genome of Gelidibacter salicanalis PAMC21136.</title>
        <authorList>
            <person name="Park H."/>
        </authorList>
    </citation>
    <scope>NUCLEOTIDE SEQUENCE [LARGE SCALE GENOMIC DNA]</scope>
    <source>
        <strain evidence="13 14">PAMC21136</strain>
    </source>
</reference>
<keyword evidence="14" id="KW-1185">Reference proteome</keyword>
<dbReference type="Proteomes" id="UP000662373">
    <property type="component" value="Unassembled WGS sequence"/>
</dbReference>
<gene>
    <name evidence="13" type="ORF">JEM65_07455</name>
</gene>
<sequence>MGKKIRKHSGTLRNACFFTMFMFLGILGFSTQAQVGTVSGTVSSIDGVPIPGVNVLQKGTTNGVTTDFDGNYTINLTVGSQILVFSYVGFKSEEIAVANKTLVNVSLNEDKEQLDEVVVIGYGSVNKRDVLGSIASVKSEELNESAPVDALGALQGRMAGVQILTNNGPGNSSEIVIRGISTLSGGIGPLYVVDGQQVDDIDNLNPNDIESIDVLKDGASAAIYGSKSANGVVIITTKIGKEGKPKIETSIQTSYSFLSNKVPVSNTIQWNKFLSLRTGSTDNSGTVQDSLGIRSQLVVDIQDLIQQMGLKTQVNVGVSGGSETSRFYWNTGFLNEEGIIIGSGFKRINTTLKLDFDISKVISAGTRLTGSYQGQEGLFEGAVFRELSYRQPDVLIYDFDGSFIRERFARANPVARALLSTNDNRQFRGSSFNYINFQLTPSLSFKTTLGVNYNNQKLNQFRPSQTVDAVNGRINGQEITRLSYDMQNENYFSYDHKFNGGHSVTGLLGLSIQKWEQENTTLRALGFNNDYIQTFNNVSEFDVSRTGSEWFRHSLSSVYARATYDYQRKYLLGATFRRDGSSRFGSNKLWGNFPSVSAGWRISNENFMKSFDFLSEFKLRASYAITGNERIGNYLNQALYGPGYFYDGINGFAPFQLGNADLGWEETAQQNYGIDLAFFNRRLMLTVDGYIKTTTELLYDRPIPEETGFSTIIGNIGSVENKGIDIEVRGTPIKTEDFSWSSSFNISFNKNKVLELADDDGFEPTNGGYLVEVGESLGNMYGFKNLGVFRYDQSNAYNDAGVRLTPNFDANNTFVNYTLNGQEYTGNINQLKFGNRLLGGGDAIWEDQNGDFVIDQEADRTIIGNGLPDFIGGWRNSFEYKNFSLSFLINFSFGNDIYRGYDHTRDKAANAVFAPGPDRIDGAWVNQGDIAEYPSLESSRFQNRTGFDSKYVSQGDFIKLQNVRLGYTIPNETFTFMDSFSLDLIVNNLLTFTNYEGYNPELGYQGDALRPGWDDLRYPNKTEIILSLKAQF</sequence>
<accession>A0A934KS95</accession>
<protein>
    <submittedName>
        <fullName evidence="13">TonB-dependent receptor</fullName>
    </submittedName>
</protein>
<evidence type="ECO:0000256" key="4">
    <source>
        <dbReference type="ARBA" id="ARBA00022692"/>
    </source>
</evidence>
<comment type="caution">
    <text evidence="13">The sequence shown here is derived from an EMBL/GenBank/DDBJ whole genome shotgun (WGS) entry which is preliminary data.</text>
</comment>
<dbReference type="Pfam" id="PF13715">
    <property type="entry name" value="CarbopepD_reg_2"/>
    <property type="match status" value="1"/>
</dbReference>
<feature type="domain" description="TonB-dependent receptor-like beta-barrel" evidence="11">
    <location>
        <begin position="412"/>
        <end position="820"/>
    </location>
</feature>
<comment type="similarity">
    <text evidence="8 9">Belongs to the TonB-dependent receptor family.</text>
</comment>
<evidence type="ECO:0000256" key="2">
    <source>
        <dbReference type="ARBA" id="ARBA00022448"/>
    </source>
</evidence>
<dbReference type="InterPro" id="IPR023996">
    <property type="entry name" value="TonB-dep_OMP_SusC/RagA"/>
</dbReference>
<evidence type="ECO:0000256" key="8">
    <source>
        <dbReference type="PROSITE-ProRule" id="PRU01360"/>
    </source>
</evidence>
<evidence type="ECO:0000259" key="11">
    <source>
        <dbReference type="Pfam" id="PF00593"/>
    </source>
</evidence>
<evidence type="ECO:0000256" key="10">
    <source>
        <dbReference type="SAM" id="SignalP"/>
    </source>
</evidence>
<keyword evidence="6 8" id="KW-0472">Membrane</keyword>
<dbReference type="InterPro" id="IPR039426">
    <property type="entry name" value="TonB-dep_rcpt-like"/>
</dbReference>
<evidence type="ECO:0000313" key="14">
    <source>
        <dbReference type="Proteomes" id="UP000662373"/>
    </source>
</evidence>
<proteinExistence type="inferred from homology"/>
<dbReference type="InterPro" id="IPR037066">
    <property type="entry name" value="Plug_dom_sf"/>
</dbReference>
<keyword evidence="7 8" id="KW-0998">Cell outer membrane</keyword>
<dbReference type="InterPro" id="IPR008969">
    <property type="entry name" value="CarboxyPept-like_regulatory"/>
</dbReference>
<dbReference type="NCBIfam" id="TIGR04057">
    <property type="entry name" value="SusC_RagA_signa"/>
    <property type="match status" value="1"/>
</dbReference>
<evidence type="ECO:0000313" key="13">
    <source>
        <dbReference type="EMBL" id="MBJ7880481.1"/>
    </source>
</evidence>
<dbReference type="Gene3D" id="2.170.130.10">
    <property type="entry name" value="TonB-dependent receptor, plug domain"/>
    <property type="match status" value="1"/>
</dbReference>
<evidence type="ECO:0000256" key="1">
    <source>
        <dbReference type="ARBA" id="ARBA00004571"/>
    </source>
</evidence>
<keyword evidence="5 9" id="KW-0798">TonB box</keyword>
<dbReference type="RefSeq" id="WP_199598319.1">
    <property type="nucleotide sequence ID" value="NZ_JAEHJZ010000014.1"/>
</dbReference>
<dbReference type="InterPro" id="IPR023997">
    <property type="entry name" value="TonB-dep_OMP_SusC/RagA_CS"/>
</dbReference>
<feature type="domain" description="TonB-dependent receptor plug" evidence="12">
    <location>
        <begin position="127"/>
        <end position="232"/>
    </location>
</feature>
<dbReference type="Pfam" id="PF07715">
    <property type="entry name" value="Plug"/>
    <property type="match status" value="1"/>
</dbReference>
<dbReference type="EMBL" id="JAEHJZ010000014">
    <property type="protein sequence ID" value="MBJ7880481.1"/>
    <property type="molecule type" value="Genomic_DNA"/>
</dbReference>
<dbReference type="Gene3D" id="2.60.40.1120">
    <property type="entry name" value="Carboxypeptidase-like, regulatory domain"/>
    <property type="match status" value="1"/>
</dbReference>
<name>A0A934KS95_9FLAO</name>
<keyword evidence="4 8" id="KW-0812">Transmembrane</keyword>